<accession>D2RDM8</accession>
<name>D2RDM8_ARCPA</name>
<reference evidence="2 3" key="1">
    <citation type="journal article" date="2010" name="Stand. Genomic Sci.">
        <title>Complete genome sequence of Archaeoglobus profundus type strain (AV18).</title>
        <authorList>
            <person name="von Jan M."/>
            <person name="Lapidus A."/>
            <person name="Del Rio T.G."/>
            <person name="Copeland A."/>
            <person name="Tice H."/>
            <person name="Cheng J.F."/>
            <person name="Lucas S."/>
            <person name="Chen F."/>
            <person name="Nolan M."/>
            <person name="Goodwin L."/>
            <person name="Han C."/>
            <person name="Pitluck S."/>
            <person name="Liolios K."/>
            <person name="Ivanova N."/>
            <person name="Mavromatis K."/>
            <person name="Ovchinnikova G."/>
            <person name="Chertkov O."/>
            <person name="Pati A."/>
            <person name="Chen A."/>
            <person name="Palaniappan K."/>
            <person name="Land M."/>
            <person name="Hauser L."/>
            <person name="Chang Y.J."/>
            <person name="Jeffries C.D."/>
            <person name="Saunders E."/>
            <person name="Brettin T."/>
            <person name="Detter J.C."/>
            <person name="Chain P."/>
            <person name="Eichinger K."/>
            <person name="Huber H."/>
            <person name="Spring S."/>
            <person name="Rohde M."/>
            <person name="Goker M."/>
            <person name="Wirth R."/>
            <person name="Woyke T."/>
            <person name="Bristow J."/>
            <person name="Eisen J.A."/>
            <person name="Markowitz V."/>
            <person name="Hugenholtz P."/>
            <person name="Kyrpides N.C."/>
            <person name="Klenk H.P."/>
        </authorList>
    </citation>
    <scope>NUCLEOTIDE SEQUENCE [LARGE SCALE GENOMIC DNA]</scope>
    <source>
        <strain evidence="3">DSM 5631 / JCM 9629 / NBRC 100127 / Av18</strain>
    </source>
</reference>
<dbReference type="PaxDb" id="572546-Arcpr_1168"/>
<feature type="coiled-coil region" evidence="1">
    <location>
        <begin position="151"/>
        <end position="199"/>
    </location>
</feature>
<gene>
    <name evidence="2" type="ordered locus">Arcpr_1168</name>
</gene>
<dbReference type="EMBL" id="CP001857">
    <property type="protein sequence ID" value="ADB58222.1"/>
    <property type="molecule type" value="Genomic_DNA"/>
</dbReference>
<dbReference type="Proteomes" id="UP000001901">
    <property type="component" value="Chromosome"/>
</dbReference>
<dbReference type="AlphaFoldDB" id="D2RDM8"/>
<protein>
    <submittedName>
        <fullName evidence="2">Uncharacterized protein</fullName>
    </submittedName>
</protein>
<dbReference type="KEGG" id="apo:Arcpr_1168"/>
<evidence type="ECO:0000313" key="2">
    <source>
        <dbReference type="EMBL" id="ADB58222.1"/>
    </source>
</evidence>
<evidence type="ECO:0000256" key="1">
    <source>
        <dbReference type="SAM" id="Coils"/>
    </source>
</evidence>
<keyword evidence="1" id="KW-0175">Coiled coil</keyword>
<keyword evidence="3" id="KW-1185">Reference proteome</keyword>
<sequence>MSMNYKKGVIKTSIYLGGEVAAILEDVKKQYGIPKKVAINALLDYAIRKLMEGAVDGDDVIKAISEVVKSQRRLLKPFLDELQLRIEVENLYEEVKKAGKKDVRKYKAILGRLEKRFGKKSILLDEGLARKLEFIYRRLFELERGIVVEPVREVADVVEELERLYEEYRSLGVLNVGRKRELRKKLEELIGKAKELGIDVSKYEL</sequence>
<evidence type="ECO:0000313" key="3">
    <source>
        <dbReference type="Proteomes" id="UP000001901"/>
    </source>
</evidence>
<dbReference type="HOGENOM" id="CLU_1335000_0_0_2"/>
<organism evidence="2 3">
    <name type="scientific">Archaeoglobus profundus (strain DSM 5631 / JCM 9629 / NBRC 100127 / Av18)</name>
    <dbReference type="NCBI Taxonomy" id="572546"/>
    <lineage>
        <taxon>Archaea</taxon>
        <taxon>Methanobacteriati</taxon>
        <taxon>Methanobacteriota</taxon>
        <taxon>Archaeoglobi</taxon>
        <taxon>Archaeoglobales</taxon>
        <taxon>Archaeoglobaceae</taxon>
        <taxon>Archaeoglobus</taxon>
    </lineage>
</organism>
<proteinExistence type="predicted"/>